<evidence type="ECO:0000256" key="1">
    <source>
        <dbReference type="SAM" id="SignalP"/>
    </source>
</evidence>
<protein>
    <recommendedName>
        <fullName evidence="3">DUF2066 domain-containing protein</fullName>
    </recommendedName>
</protein>
<evidence type="ECO:0000313" key="2">
    <source>
        <dbReference type="EMBL" id="HFB55188.1"/>
    </source>
</evidence>
<dbReference type="EMBL" id="DRMN01000305">
    <property type="protein sequence ID" value="HFB55188.1"/>
    <property type="molecule type" value="Genomic_DNA"/>
</dbReference>
<name>A0A7C3C5U9_9PROT</name>
<proteinExistence type="predicted"/>
<comment type="caution">
    <text evidence="2">The sequence shown here is derived from an EMBL/GenBank/DDBJ whole genome shotgun (WGS) entry which is preliminary data.</text>
</comment>
<feature type="non-terminal residue" evidence="2">
    <location>
        <position position="177"/>
    </location>
</feature>
<accession>A0A7C3C5U9</accession>
<keyword evidence="1" id="KW-0732">Signal</keyword>
<feature type="signal peptide" evidence="1">
    <location>
        <begin position="1"/>
        <end position="18"/>
    </location>
</feature>
<feature type="chain" id="PRO_5028338751" description="DUF2066 domain-containing protein" evidence="1">
    <location>
        <begin position="19"/>
        <end position="177"/>
    </location>
</feature>
<reference evidence="2" key="1">
    <citation type="journal article" date="2020" name="mSystems">
        <title>Genome- and Community-Level Interaction Insights into Carbon Utilization and Element Cycling Functions of Hydrothermarchaeota in Hydrothermal Sediment.</title>
        <authorList>
            <person name="Zhou Z."/>
            <person name="Liu Y."/>
            <person name="Xu W."/>
            <person name="Pan J."/>
            <person name="Luo Z.H."/>
            <person name="Li M."/>
        </authorList>
    </citation>
    <scope>NUCLEOTIDE SEQUENCE [LARGE SCALE GENOMIC DNA]</scope>
    <source>
        <strain evidence="2">HyVt-489</strain>
    </source>
</reference>
<dbReference type="AlphaFoldDB" id="A0A7C3C5U9"/>
<dbReference type="Proteomes" id="UP000886042">
    <property type="component" value="Unassembled WGS sequence"/>
</dbReference>
<organism evidence="2">
    <name type="scientific">Hellea balneolensis</name>
    <dbReference type="NCBI Taxonomy" id="287478"/>
    <lineage>
        <taxon>Bacteria</taxon>
        <taxon>Pseudomonadati</taxon>
        <taxon>Pseudomonadota</taxon>
        <taxon>Alphaproteobacteria</taxon>
        <taxon>Maricaulales</taxon>
        <taxon>Robiginitomaculaceae</taxon>
        <taxon>Hellea</taxon>
    </lineage>
</organism>
<evidence type="ECO:0008006" key="3">
    <source>
        <dbReference type="Google" id="ProtNLM"/>
    </source>
</evidence>
<gene>
    <name evidence="2" type="ORF">ENJ46_04615</name>
</gene>
<sequence length="177" mass="19480">MSLVLLCIAGTASTWAWAADPFVVTNVHVDASADNALEARNFALSQGRTEAANILLARMSLQSDRDKTGITQIATEDGARMIRALEIANEKRSGNRYLADITVAFNAQAVEQYMSAHGLRMVSTQSRKRLVVPLLNDSSNWANNEWTYAWEKRGYENLLTPLVVINQASLQSIVANP</sequence>